<dbReference type="GO" id="GO:0000724">
    <property type="term" value="P:double-strand break repair via homologous recombination"/>
    <property type="evidence" value="ECO:0007669"/>
    <property type="project" value="TreeGrafter"/>
</dbReference>
<feature type="compositionally biased region" description="Acidic residues" evidence="8">
    <location>
        <begin position="366"/>
        <end position="378"/>
    </location>
</feature>
<dbReference type="InterPro" id="IPR040227">
    <property type="entry name" value="Nibrin-rel"/>
</dbReference>
<dbReference type="SMART" id="SM00240">
    <property type="entry name" value="FHA"/>
    <property type="match status" value="1"/>
</dbReference>
<dbReference type="CDD" id="cd22667">
    <property type="entry name" value="FHA_NBN"/>
    <property type="match status" value="1"/>
</dbReference>
<evidence type="ECO:0000256" key="3">
    <source>
        <dbReference type="ARBA" id="ARBA00022454"/>
    </source>
</evidence>
<organism evidence="10 11">
    <name type="scientific">Lichtheimia ornata</name>
    <dbReference type="NCBI Taxonomy" id="688661"/>
    <lineage>
        <taxon>Eukaryota</taxon>
        <taxon>Fungi</taxon>
        <taxon>Fungi incertae sedis</taxon>
        <taxon>Mucoromycota</taxon>
        <taxon>Mucoromycotina</taxon>
        <taxon>Mucoromycetes</taxon>
        <taxon>Mucorales</taxon>
        <taxon>Lichtheimiaceae</taxon>
        <taxon>Lichtheimia</taxon>
    </lineage>
</organism>
<comment type="caution">
    <text evidence="10">The sequence shown here is derived from an EMBL/GenBank/DDBJ whole genome shotgun (WGS) entry which is preliminary data.</text>
</comment>
<dbReference type="Gene3D" id="2.60.200.20">
    <property type="match status" value="1"/>
</dbReference>
<evidence type="ECO:0000256" key="5">
    <source>
        <dbReference type="ARBA" id="ARBA00023204"/>
    </source>
</evidence>
<dbReference type="GeneID" id="83209674"/>
<evidence type="ECO:0000313" key="10">
    <source>
        <dbReference type="EMBL" id="KAJ8661925.1"/>
    </source>
</evidence>
<dbReference type="GO" id="GO:0030870">
    <property type="term" value="C:Mre11 complex"/>
    <property type="evidence" value="ECO:0007669"/>
    <property type="project" value="InterPro"/>
</dbReference>
<feature type="compositionally biased region" description="Polar residues" evidence="8">
    <location>
        <begin position="482"/>
        <end position="499"/>
    </location>
</feature>
<dbReference type="Gene3D" id="3.40.50.10190">
    <property type="entry name" value="BRCT domain"/>
    <property type="match status" value="1"/>
</dbReference>
<dbReference type="GO" id="GO:0005694">
    <property type="term" value="C:chromosome"/>
    <property type="evidence" value="ECO:0007669"/>
    <property type="project" value="UniProtKB-SubCell"/>
</dbReference>
<dbReference type="CDD" id="cd17741">
    <property type="entry name" value="BRCT_nibrin"/>
    <property type="match status" value="1"/>
</dbReference>
<comment type="subcellular location">
    <subcellularLocation>
        <location evidence="2">Chromosome</location>
    </subcellularLocation>
    <subcellularLocation>
        <location evidence="1">Nucleus</location>
    </subcellularLocation>
</comment>
<name>A0AAD7Y0U5_9FUNG</name>
<dbReference type="RefSeq" id="XP_058346838.1">
    <property type="nucleotide sequence ID" value="XM_058482340.1"/>
</dbReference>
<dbReference type="InterPro" id="IPR008984">
    <property type="entry name" value="SMAD_FHA_dom_sf"/>
</dbReference>
<evidence type="ECO:0000313" key="11">
    <source>
        <dbReference type="Proteomes" id="UP001234581"/>
    </source>
</evidence>
<keyword evidence="6" id="KW-0539">Nucleus</keyword>
<feature type="domain" description="FHA" evidence="9">
    <location>
        <begin position="33"/>
        <end position="86"/>
    </location>
</feature>
<feature type="compositionally biased region" description="Low complexity" evidence="8">
    <location>
        <begin position="400"/>
        <end position="444"/>
    </location>
</feature>
<reference evidence="10 11" key="1">
    <citation type="submission" date="2023-03" db="EMBL/GenBank/DDBJ databases">
        <title>Genome sequence of Lichtheimia ornata CBS 291.66.</title>
        <authorList>
            <person name="Mohabir J.T."/>
            <person name="Shea T.P."/>
            <person name="Kurbessoian T."/>
            <person name="Berby B."/>
            <person name="Fontaine J."/>
            <person name="Livny J."/>
            <person name="Gnirke A."/>
            <person name="Stajich J.E."/>
            <person name="Cuomo C.A."/>
        </authorList>
    </citation>
    <scope>NUCLEOTIDE SEQUENCE [LARGE SCALE GENOMIC DNA]</scope>
    <source>
        <strain evidence="10">CBS 291.66</strain>
    </source>
</reference>
<feature type="region of interest" description="Disordered" evidence="8">
    <location>
        <begin position="540"/>
        <end position="582"/>
    </location>
</feature>
<protein>
    <recommendedName>
        <fullName evidence="9">FHA domain-containing protein</fullName>
    </recommendedName>
</protein>
<comment type="similarity">
    <text evidence="7">Belongs to the Nibrin family.</text>
</comment>
<evidence type="ECO:0000256" key="7">
    <source>
        <dbReference type="ARBA" id="ARBA00044757"/>
    </source>
</evidence>
<dbReference type="Pfam" id="PF16508">
    <property type="entry name" value="NIBRIN_BRCT_II"/>
    <property type="match status" value="1"/>
</dbReference>
<dbReference type="InterPro" id="IPR032429">
    <property type="entry name" value="Nibrin_BRCT2"/>
</dbReference>
<dbReference type="PROSITE" id="PS50006">
    <property type="entry name" value="FHA_DOMAIN"/>
    <property type="match status" value="1"/>
</dbReference>
<dbReference type="PANTHER" id="PTHR12162:SF0">
    <property type="entry name" value="NIBRIN"/>
    <property type="match status" value="1"/>
</dbReference>
<keyword evidence="3" id="KW-0158">Chromosome</keyword>
<evidence type="ECO:0000256" key="2">
    <source>
        <dbReference type="ARBA" id="ARBA00004286"/>
    </source>
</evidence>
<dbReference type="InterPro" id="IPR043014">
    <property type="entry name" value="Nibrin_BRCT2_sf"/>
</dbReference>
<evidence type="ECO:0000256" key="8">
    <source>
        <dbReference type="SAM" id="MobiDB-lite"/>
    </source>
</evidence>
<dbReference type="SUPFAM" id="SSF49879">
    <property type="entry name" value="SMAD/FHA domain"/>
    <property type="match status" value="1"/>
</dbReference>
<keyword evidence="11" id="KW-1185">Reference proteome</keyword>
<dbReference type="Pfam" id="PF00498">
    <property type="entry name" value="FHA"/>
    <property type="match status" value="1"/>
</dbReference>
<dbReference type="AlphaFoldDB" id="A0AAD7Y0U5"/>
<dbReference type="PANTHER" id="PTHR12162">
    <property type="entry name" value="NIBRIN-RELATED"/>
    <property type="match status" value="1"/>
</dbReference>
<feature type="compositionally biased region" description="Polar residues" evidence="8">
    <location>
        <begin position="445"/>
        <end position="466"/>
    </location>
</feature>
<dbReference type="Gene3D" id="3.40.50.10980">
    <property type="entry name" value="Nibrin, BRCT2 domain"/>
    <property type="match status" value="1"/>
</dbReference>
<dbReference type="InterPro" id="IPR000253">
    <property type="entry name" value="FHA_dom"/>
</dbReference>
<gene>
    <name evidence="10" type="ORF">O0I10_002256</name>
</gene>
<proteinExistence type="inferred from homology"/>
<keyword evidence="5" id="KW-0234">DNA repair</keyword>
<feature type="region of interest" description="Disordered" evidence="8">
    <location>
        <begin position="320"/>
        <end position="511"/>
    </location>
</feature>
<evidence type="ECO:0000256" key="4">
    <source>
        <dbReference type="ARBA" id="ARBA00022763"/>
    </source>
</evidence>
<evidence type="ECO:0000259" key="9">
    <source>
        <dbReference type="PROSITE" id="PS50006"/>
    </source>
</evidence>
<evidence type="ECO:0000256" key="6">
    <source>
        <dbReference type="ARBA" id="ARBA00023242"/>
    </source>
</evidence>
<feature type="compositionally biased region" description="Polar residues" evidence="8">
    <location>
        <begin position="572"/>
        <end position="582"/>
    </location>
</feature>
<dbReference type="GO" id="GO:0007095">
    <property type="term" value="P:mitotic G2 DNA damage checkpoint signaling"/>
    <property type="evidence" value="ECO:0007669"/>
    <property type="project" value="InterPro"/>
</dbReference>
<dbReference type="Proteomes" id="UP001234581">
    <property type="component" value="Unassembled WGS sequence"/>
</dbReference>
<feature type="compositionally biased region" description="Polar residues" evidence="8">
    <location>
        <begin position="354"/>
        <end position="363"/>
    </location>
</feature>
<feature type="compositionally biased region" description="Acidic residues" evidence="8">
    <location>
        <begin position="328"/>
        <end position="340"/>
    </location>
</feature>
<keyword evidence="4" id="KW-0227">DNA damage</keyword>
<accession>A0AAD7Y0U5</accession>
<evidence type="ECO:0000256" key="1">
    <source>
        <dbReference type="ARBA" id="ARBA00004123"/>
    </source>
</evidence>
<sequence length="582" mass="65127">MWLFNPLNDQNQECGKILLCPGQEYTISRKVGDIVIQSDHSISRNHAVLKVDTATKRSVYNKKFKPSILLEDIKAKYGTYVNGKKLETALYLYDGDVVRFGALKSYFRLRWVPVVVCVSSMGSEDKTKVAESAASLGIQLKKEWDGDCTHLYMKEVDDTLNFMLCLVHGKPIISLAWFDALLEMGKTIEFTWPPTEEYLPPIRKACKNVKPEQCLPNNSRASLFEGLEFWFFDENNYNRYHAAIQAAEGDAKYCSMNRTYTIDAVTEEKRIIVAPPNDRHAVFREIKAKLKDRHRRYIESDEIITAIIECSTERACNPRLSRHNEQKDEQDDLFDLDEDDPLPHRSPPHARDVTQASTTTSNALDDMFDDILGDDNDDPLPPPSQLKKNTTSQPARTMEPSQSSTTVTHPSTTTTTTTAAAAAGSPPLAHNETATSTTSAAASTPPQTLSRNEANQQPRDTSTAAENSRRRNVTRKAKIITPTCQLVVSRSSPQQQGTQRAIDETPANGIPINTKRFRKETDVGGTQLMERLVHMRTGGGGGINYSRFDDEVHQGGGEGGDPFSDIRIRVNRVSTSSRRGRR</sequence>
<dbReference type="InterPro" id="IPR036420">
    <property type="entry name" value="BRCT_dom_sf"/>
</dbReference>
<dbReference type="GO" id="GO:0003684">
    <property type="term" value="F:damaged DNA binding"/>
    <property type="evidence" value="ECO:0007669"/>
    <property type="project" value="TreeGrafter"/>
</dbReference>
<dbReference type="EMBL" id="JARTCD010000006">
    <property type="protein sequence ID" value="KAJ8661925.1"/>
    <property type="molecule type" value="Genomic_DNA"/>
</dbReference>
<dbReference type="SUPFAM" id="SSF52113">
    <property type="entry name" value="BRCT domain"/>
    <property type="match status" value="1"/>
</dbReference>